<evidence type="ECO:0000256" key="3">
    <source>
        <dbReference type="ARBA" id="ARBA00023274"/>
    </source>
</evidence>
<dbReference type="GO" id="GO:0003735">
    <property type="term" value="F:structural constituent of ribosome"/>
    <property type="evidence" value="ECO:0007669"/>
    <property type="project" value="InterPro"/>
</dbReference>
<evidence type="ECO:0000256" key="4">
    <source>
        <dbReference type="RuleBase" id="RU003815"/>
    </source>
</evidence>
<dbReference type="AlphaFoldDB" id="A0A9K3KL71"/>
<protein>
    <submittedName>
        <fullName evidence="6">30S ribosomal protein S9</fullName>
    </submittedName>
</protein>
<dbReference type="NCBIfam" id="NF001099">
    <property type="entry name" value="PRK00132.1"/>
    <property type="match status" value="1"/>
</dbReference>
<dbReference type="Pfam" id="PF00380">
    <property type="entry name" value="Ribosomal_S9"/>
    <property type="match status" value="1"/>
</dbReference>
<dbReference type="InterPro" id="IPR020574">
    <property type="entry name" value="Ribosomal_uS9_CS"/>
</dbReference>
<dbReference type="GO" id="GO:0003723">
    <property type="term" value="F:RNA binding"/>
    <property type="evidence" value="ECO:0007669"/>
    <property type="project" value="TreeGrafter"/>
</dbReference>
<keyword evidence="3 4" id="KW-0687">Ribonucleoprotein</keyword>
<dbReference type="PROSITE" id="PS00360">
    <property type="entry name" value="RIBOSOMAL_S9"/>
    <property type="match status" value="1"/>
</dbReference>
<dbReference type="PANTHER" id="PTHR21569:SF1">
    <property type="entry name" value="SMALL RIBOSOMAL SUBUNIT PROTEIN US9M"/>
    <property type="match status" value="1"/>
</dbReference>
<reference evidence="6" key="2">
    <citation type="submission" date="2021-04" db="EMBL/GenBank/DDBJ databases">
        <authorList>
            <person name="Podell S."/>
        </authorList>
    </citation>
    <scope>NUCLEOTIDE SEQUENCE</scope>
    <source>
        <strain evidence="6">Hildebrandi</strain>
    </source>
</reference>
<proteinExistence type="inferred from homology"/>
<dbReference type="EMBL" id="JAGRRH010000022">
    <property type="protein sequence ID" value="KAG7345725.1"/>
    <property type="molecule type" value="Genomic_DNA"/>
</dbReference>
<evidence type="ECO:0000313" key="7">
    <source>
        <dbReference type="Proteomes" id="UP000693970"/>
    </source>
</evidence>
<feature type="compositionally biased region" description="Polar residues" evidence="5">
    <location>
        <begin position="106"/>
        <end position="117"/>
    </location>
</feature>
<feature type="region of interest" description="Disordered" evidence="5">
    <location>
        <begin position="90"/>
        <end position="118"/>
    </location>
</feature>
<dbReference type="OrthoDB" id="10254627at2759"/>
<keyword evidence="2 4" id="KW-0689">Ribosomal protein</keyword>
<feature type="region of interest" description="Disordered" evidence="5">
    <location>
        <begin position="58"/>
        <end position="77"/>
    </location>
</feature>
<dbReference type="Proteomes" id="UP000693970">
    <property type="component" value="Unassembled WGS sequence"/>
</dbReference>
<reference evidence="6" key="1">
    <citation type="journal article" date="2021" name="Sci. Rep.">
        <title>Diploid genomic architecture of Nitzschia inconspicua, an elite biomass production diatom.</title>
        <authorList>
            <person name="Oliver A."/>
            <person name="Podell S."/>
            <person name="Pinowska A."/>
            <person name="Traller J.C."/>
            <person name="Smith S.R."/>
            <person name="McClure R."/>
            <person name="Beliaev A."/>
            <person name="Bohutskyi P."/>
            <person name="Hill E.A."/>
            <person name="Rabines A."/>
            <person name="Zheng H."/>
            <person name="Allen L.Z."/>
            <person name="Kuo A."/>
            <person name="Grigoriev I.V."/>
            <person name="Allen A.E."/>
            <person name="Hazlebeck D."/>
            <person name="Allen E.E."/>
        </authorList>
    </citation>
    <scope>NUCLEOTIDE SEQUENCE</scope>
    <source>
        <strain evidence="6">Hildebrandi</strain>
    </source>
</reference>
<accession>A0A9K3KL71</accession>
<evidence type="ECO:0000256" key="2">
    <source>
        <dbReference type="ARBA" id="ARBA00022980"/>
    </source>
</evidence>
<gene>
    <name evidence="6" type="ORF">IV203_033256</name>
</gene>
<dbReference type="GO" id="GO:0022627">
    <property type="term" value="C:cytosolic small ribosomal subunit"/>
    <property type="evidence" value="ECO:0007669"/>
    <property type="project" value="TreeGrafter"/>
</dbReference>
<organism evidence="6 7">
    <name type="scientific">Nitzschia inconspicua</name>
    <dbReference type="NCBI Taxonomy" id="303405"/>
    <lineage>
        <taxon>Eukaryota</taxon>
        <taxon>Sar</taxon>
        <taxon>Stramenopiles</taxon>
        <taxon>Ochrophyta</taxon>
        <taxon>Bacillariophyta</taxon>
        <taxon>Bacillariophyceae</taxon>
        <taxon>Bacillariophycidae</taxon>
        <taxon>Bacillariales</taxon>
        <taxon>Bacillariaceae</taxon>
        <taxon>Nitzschia</taxon>
    </lineage>
</organism>
<comment type="similarity">
    <text evidence="1 4">Belongs to the universal ribosomal protein uS9 family.</text>
</comment>
<evidence type="ECO:0000313" key="6">
    <source>
        <dbReference type="EMBL" id="KAG7345725.1"/>
    </source>
</evidence>
<name>A0A9K3KL71_9STRA</name>
<sequence length="287" mass="32528">MIQHLVSRLGTLTVRNNRTIAHLVGVGNQRIVAATATTTSVPTISQQQQQQQQVYFSSQPSFSLPRPTGHLESPNARRKWRSHAVSLEIGDYGDDDDDDDSLSLSKSTNAAGNQTESWQEEEWELAQQVQEIQRQEDLKKQRWLENAKPPVRHSIIDERGRSYGRGGRKMAAARVWIQPGFGNVVVNQKDFVDYFDRMTDREHILAPLAATESLGKFDVMAIVHGGGLTGQAGAIRHGLSRALNHYNPDKYRPPLKRLGYLTRDPRKVERKKVGHLKARKKPQWVKR</sequence>
<evidence type="ECO:0000256" key="5">
    <source>
        <dbReference type="SAM" id="MobiDB-lite"/>
    </source>
</evidence>
<dbReference type="FunFam" id="3.30.230.10:FF:000001">
    <property type="entry name" value="30S ribosomal protein S9"/>
    <property type="match status" value="1"/>
</dbReference>
<comment type="caution">
    <text evidence="6">The sequence shown here is derived from an EMBL/GenBank/DDBJ whole genome shotgun (WGS) entry which is preliminary data.</text>
</comment>
<dbReference type="InterPro" id="IPR000754">
    <property type="entry name" value="Ribosomal_uS9"/>
</dbReference>
<dbReference type="PANTHER" id="PTHR21569">
    <property type="entry name" value="RIBOSOMAL PROTEIN S9"/>
    <property type="match status" value="1"/>
</dbReference>
<dbReference type="InterPro" id="IPR023035">
    <property type="entry name" value="Ribosomal_uS9_bac/plastid"/>
</dbReference>
<feature type="compositionally biased region" description="Acidic residues" evidence="5">
    <location>
        <begin position="91"/>
        <end position="101"/>
    </location>
</feature>
<evidence type="ECO:0000256" key="1">
    <source>
        <dbReference type="ARBA" id="ARBA00005251"/>
    </source>
</evidence>
<dbReference type="HAMAP" id="MF_00532_B">
    <property type="entry name" value="Ribosomal_uS9_B"/>
    <property type="match status" value="1"/>
</dbReference>
<keyword evidence="7" id="KW-1185">Reference proteome</keyword>
<dbReference type="GO" id="GO:0006412">
    <property type="term" value="P:translation"/>
    <property type="evidence" value="ECO:0007669"/>
    <property type="project" value="InterPro"/>
</dbReference>